<dbReference type="AlphaFoldDB" id="A0A7C4H7U8"/>
<organism evidence="1">
    <name type="scientific">Thermofilum pendens</name>
    <dbReference type="NCBI Taxonomy" id="2269"/>
    <lineage>
        <taxon>Archaea</taxon>
        <taxon>Thermoproteota</taxon>
        <taxon>Thermoprotei</taxon>
        <taxon>Thermofilales</taxon>
        <taxon>Thermofilaceae</taxon>
        <taxon>Thermofilum</taxon>
    </lineage>
</organism>
<evidence type="ECO:0008006" key="2">
    <source>
        <dbReference type="Google" id="ProtNLM"/>
    </source>
</evidence>
<proteinExistence type="predicted"/>
<accession>A0A7C4H7U8</accession>
<gene>
    <name evidence="1" type="ORF">ENU21_01655</name>
</gene>
<sequence>MRSESPTGMRAARDEALLYVEYKGSKLAVARIRREVIPFNFDELVKIRSTITRVSKRGGLLLFQVPASLRHEHSLYRSFQPGDVLVAYQLGCLAILTEPLVPEGIELFKAGEVVEGFENLSRLQPGDTVKLRVATGEAVE</sequence>
<dbReference type="EMBL" id="DTBQ01000047">
    <property type="protein sequence ID" value="HGM46444.1"/>
    <property type="molecule type" value="Genomic_DNA"/>
</dbReference>
<protein>
    <recommendedName>
        <fullName evidence="2">Cyclophilin TM1367-like domain-containing protein</fullName>
    </recommendedName>
</protein>
<name>A0A7C4H7U8_THEPE</name>
<comment type="caution">
    <text evidence="1">The sequence shown here is derived from an EMBL/GenBank/DDBJ whole genome shotgun (WGS) entry which is preliminary data.</text>
</comment>
<evidence type="ECO:0000313" key="1">
    <source>
        <dbReference type="EMBL" id="HGM46444.1"/>
    </source>
</evidence>
<reference evidence="1" key="1">
    <citation type="journal article" date="2020" name="mSystems">
        <title>Genome- and Community-Level Interaction Insights into Carbon Utilization and Element Cycling Functions of Hydrothermarchaeota in Hydrothermal Sediment.</title>
        <authorList>
            <person name="Zhou Z."/>
            <person name="Liu Y."/>
            <person name="Xu W."/>
            <person name="Pan J."/>
            <person name="Luo Z.H."/>
            <person name="Li M."/>
        </authorList>
    </citation>
    <scope>NUCLEOTIDE SEQUENCE</scope>
    <source>
        <strain evidence="1">SpSt-649</strain>
    </source>
</reference>